<gene>
    <name evidence="4" type="ORF">LENED_000119</name>
</gene>
<evidence type="ECO:0000313" key="4">
    <source>
        <dbReference type="EMBL" id="GAV98720.1"/>
    </source>
</evidence>
<accession>A0A1Q3DUX0</accession>
<organism evidence="4 5">
    <name type="scientific">Lentinula edodes</name>
    <name type="common">Shiitake mushroom</name>
    <name type="synonym">Lentinus edodes</name>
    <dbReference type="NCBI Taxonomy" id="5353"/>
    <lineage>
        <taxon>Eukaryota</taxon>
        <taxon>Fungi</taxon>
        <taxon>Dikarya</taxon>
        <taxon>Basidiomycota</taxon>
        <taxon>Agaricomycotina</taxon>
        <taxon>Agaricomycetes</taxon>
        <taxon>Agaricomycetidae</taxon>
        <taxon>Agaricales</taxon>
        <taxon>Marasmiineae</taxon>
        <taxon>Omphalotaceae</taxon>
        <taxon>Lentinula</taxon>
    </lineage>
</organism>
<dbReference type="AlphaFoldDB" id="A0A1Q3DUX0"/>
<keyword evidence="5" id="KW-1185">Reference proteome</keyword>
<feature type="signal peptide" evidence="3">
    <location>
        <begin position="1"/>
        <end position="18"/>
    </location>
</feature>
<dbReference type="EMBL" id="BDGU01000002">
    <property type="protein sequence ID" value="GAV98720.1"/>
    <property type="molecule type" value="Genomic_DNA"/>
</dbReference>
<keyword evidence="2" id="KW-0812">Transmembrane</keyword>
<sequence length="247" mass="25271">MLFLLAWLPFFLYSVVQTVSSARVIGPTTSGPTVTVSEKITATWSLDAGDSTLSQGFSMVLVNDAADEAIEWSTTVNPSGKSIGAIHPIPTATGLHRVEILVFGNSDSTSSSSFGVALKNNSDPDSSSSKEGKSSSSSSSTSNTTSQQTSSDSNSTPSPSPTSATSTNSSTGGSISLMMNVTSSTPNFHATLTPSSPPSEYGGLSDSDIGIILSAVFGTIILMLLLLAVLLILHLGTNLSVSGGVRL</sequence>
<keyword evidence="2" id="KW-1133">Transmembrane helix</keyword>
<evidence type="ECO:0000256" key="1">
    <source>
        <dbReference type="SAM" id="MobiDB-lite"/>
    </source>
</evidence>
<keyword evidence="3" id="KW-0732">Signal</keyword>
<name>A0A1Q3DUX0_LENED</name>
<feature type="region of interest" description="Disordered" evidence="1">
    <location>
        <begin position="110"/>
        <end position="178"/>
    </location>
</feature>
<dbReference type="Proteomes" id="UP000188533">
    <property type="component" value="Unassembled WGS sequence"/>
</dbReference>
<reference evidence="4 5" key="2">
    <citation type="submission" date="2017-02" db="EMBL/GenBank/DDBJ databases">
        <title>A genome survey and senescence transcriptome analysis in Lentinula edodes.</title>
        <authorList>
            <person name="Sakamoto Y."/>
            <person name="Nakade K."/>
            <person name="Sato S."/>
            <person name="Yoshida Y."/>
            <person name="Miyazaki K."/>
            <person name="Natsume S."/>
            <person name="Konno N."/>
        </authorList>
    </citation>
    <scope>NUCLEOTIDE SEQUENCE [LARGE SCALE GENOMIC DNA]</scope>
    <source>
        <strain evidence="4 5">NBRC 111202</strain>
    </source>
</reference>
<comment type="caution">
    <text evidence="4">The sequence shown here is derived from an EMBL/GenBank/DDBJ whole genome shotgun (WGS) entry which is preliminary data.</text>
</comment>
<evidence type="ECO:0000256" key="2">
    <source>
        <dbReference type="SAM" id="Phobius"/>
    </source>
</evidence>
<reference evidence="4 5" key="1">
    <citation type="submission" date="2016-08" db="EMBL/GenBank/DDBJ databases">
        <authorList>
            <consortium name="Lentinula edodes genome sequencing consortium"/>
            <person name="Sakamoto Y."/>
            <person name="Nakade K."/>
            <person name="Sato S."/>
            <person name="Yoshida Y."/>
            <person name="Miyazaki K."/>
            <person name="Natsume S."/>
            <person name="Konno N."/>
        </authorList>
    </citation>
    <scope>NUCLEOTIDE SEQUENCE [LARGE SCALE GENOMIC DNA]</scope>
    <source>
        <strain evidence="4 5">NBRC 111202</strain>
    </source>
</reference>
<feature type="compositionally biased region" description="Low complexity" evidence="1">
    <location>
        <begin position="110"/>
        <end position="127"/>
    </location>
</feature>
<protein>
    <submittedName>
        <fullName evidence="4">Uncharacterized protein</fullName>
    </submittedName>
</protein>
<feature type="chain" id="PRO_5012071928" evidence="3">
    <location>
        <begin position="19"/>
        <end position="247"/>
    </location>
</feature>
<feature type="transmembrane region" description="Helical" evidence="2">
    <location>
        <begin position="209"/>
        <end position="233"/>
    </location>
</feature>
<evidence type="ECO:0000313" key="5">
    <source>
        <dbReference type="Proteomes" id="UP000188533"/>
    </source>
</evidence>
<evidence type="ECO:0000256" key="3">
    <source>
        <dbReference type="SAM" id="SignalP"/>
    </source>
</evidence>
<keyword evidence="2" id="KW-0472">Membrane</keyword>
<proteinExistence type="predicted"/>
<feature type="compositionally biased region" description="Low complexity" evidence="1">
    <location>
        <begin position="134"/>
        <end position="174"/>
    </location>
</feature>